<dbReference type="GO" id="GO:0004029">
    <property type="term" value="F:aldehyde dehydrogenase (NAD+) activity"/>
    <property type="evidence" value="ECO:0007669"/>
    <property type="project" value="TreeGrafter"/>
</dbReference>
<dbReference type="InterPro" id="IPR051783">
    <property type="entry name" value="NAD(P)-dependent_oxidoreduct"/>
</dbReference>
<dbReference type="STRING" id="1166018.FAES_0035"/>
<dbReference type="KEGG" id="fae:FAES_0035"/>
<evidence type="ECO:0000313" key="2">
    <source>
        <dbReference type="EMBL" id="CCG98049.1"/>
    </source>
</evidence>
<dbReference type="OrthoDB" id="751203at2"/>
<dbReference type="HOGENOM" id="CLU_007383_11_1_10"/>
<dbReference type="AlphaFoldDB" id="I0K1P6"/>
<feature type="domain" description="6-phosphogluconate dehydrogenase NADP-binding" evidence="1">
    <location>
        <begin position="10"/>
        <end position="53"/>
    </location>
</feature>
<dbReference type="SUPFAM" id="SSF51735">
    <property type="entry name" value="NAD(P)-binding Rossmann-fold domains"/>
    <property type="match status" value="1"/>
</dbReference>
<dbReference type="PANTHER" id="PTHR48079:SF6">
    <property type="entry name" value="NAD(P)-BINDING DOMAIN-CONTAINING PROTEIN-RELATED"/>
    <property type="match status" value="1"/>
</dbReference>
<organism evidence="2 3">
    <name type="scientific">Fibrella aestuarina BUZ 2</name>
    <dbReference type="NCBI Taxonomy" id="1166018"/>
    <lineage>
        <taxon>Bacteria</taxon>
        <taxon>Pseudomonadati</taxon>
        <taxon>Bacteroidota</taxon>
        <taxon>Cytophagia</taxon>
        <taxon>Cytophagales</taxon>
        <taxon>Spirosomataceae</taxon>
        <taxon>Fibrella</taxon>
    </lineage>
</organism>
<dbReference type="GO" id="GO:0005737">
    <property type="term" value="C:cytoplasm"/>
    <property type="evidence" value="ECO:0007669"/>
    <property type="project" value="TreeGrafter"/>
</dbReference>
<dbReference type="Proteomes" id="UP000011058">
    <property type="component" value="Chromosome"/>
</dbReference>
<dbReference type="eggNOG" id="COG0451">
    <property type="taxonomic scope" value="Bacteria"/>
</dbReference>
<dbReference type="Gene3D" id="3.40.50.720">
    <property type="entry name" value="NAD(P)-binding Rossmann-like Domain"/>
    <property type="match status" value="1"/>
</dbReference>
<gene>
    <name evidence="2" type="primary">yeeZ</name>
    <name evidence="2" type="ORF">FAES_0035</name>
</gene>
<evidence type="ECO:0000259" key="1">
    <source>
        <dbReference type="Pfam" id="PF03446"/>
    </source>
</evidence>
<sequence>MMNTSKRTCSLIGLGWLGLPLAERLLTLGYRVSGSTTTPDKVATLRHKGIHAIELRLSPAPEGDLPTLLDTDVLVVNVPPRAGQFGDQYHPEQMRLLAEAVRGSRIQHIIYVSSTSVYPELSRDVYEEDVQSPAQSAAPALATAEQYWLALAPERAVTVVRCAGLMGGSRIPGKYVAGRTVESGTLPVNYLHQVDAVGLLSAVIEQGLAGTFNAVAPQHPTREAVYRQSCAAFGYAEPTFVTPDKPLPFKRINGDRLTQATAYRFVYPDPLSFPYQP</sequence>
<dbReference type="Pfam" id="PF03446">
    <property type="entry name" value="NAD_binding_2"/>
    <property type="match status" value="1"/>
</dbReference>
<dbReference type="InterPro" id="IPR006115">
    <property type="entry name" value="6PGDH_NADP-bd"/>
</dbReference>
<proteinExistence type="predicted"/>
<name>I0K1P6_9BACT</name>
<protein>
    <submittedName>
        <fullName evidence="2">Protein yeeZ</fullName>
    </submittedName>
</protein>
<keyword evidence="3" id="KW-1185">Reference proteome</keyword>
<evidence type="ECO:0000313" key="3">
    <source>
        <dbReference type="Proteomes" id="UP000011058"/>
    </source>
</evidence>
<dbReference type="PANTHER" id="PTHR48079">
    <property type="entry name" value="PROTEIN YEEZ"/>
    <property type="match status" value="1"/>
</dbReference>
<dbReference type="InterPro" id="IPR036291">
    <property type="entry name" value="NAD(P)-bd_dom_sf"/>
</dbReference>
<accession>I0K1P6</accession>
<dbReference type="EMBL" id="HE796683">
    <property type="protein sequence ID" value="CCG98049.1"/>
    <property type="molecule type" value="Genomic_DNA"/>
</dbReference>
<reference evidence="2 3" key="1">
    <citation type="journal article" date="2012" name="J. Bacteriol.">
        <title>Genome Sequence of Fibrella aestuarina BUZ 2T, a Filamentous Marine Bacterium.</title>
        <authorList>
            <person name="Filippini M."/>
            <person name="Qi W."/>
            <person name="Blom J."/>
            <person name="Goesmann A."/>
            <person name="Smits T.H."/>
            <person name="Bagheri H.C."/>
        </authorList>
    </citation>
    <scope>NUCLEOTIDE SEQUENCE [LARGE SCALE GENOMIC DNA]</scope>
    <source>
        <strain evidence="3">BUZ 2T</strain>
    </source>
</reference>
<dbReference type="GO" id="GO:0050661">
    <property type="term" value="F:NADP binding"/>
    <property type="evidence" value="ECO:0007669"/>
    <property type="project" value="InterPro"/>
</dbReference>